<dbReference type="GO" id="GO:0003677">
    <property type="term" value="F:DNA binding"/>
    <property type="evidence" value="ECO:0007669"/>
    <property type="project" value="UniProtKB-UniRule"/>
</dbReference>
<evidence type="ECO:0000256" key="8">
    <source>
        <dbReference type="ARBA" id="ARBA00023125"/>
    </source>
</evidence>
<dbReference type="FunFam" id="2.120.10.90:FF:000004">
    <property type="entry name" value="DNA gyrase subunit A"/>
    <property type="match status" value="1"/>
</dbReference>
<keyword evidence="9" id="KW-0413">Isomerase</keyword>
<dbReference type="SMART" id="SM00434">
    <property type="entry name" value="TOP4c"/>
    <property type="match status" value="1"/>
</dbReference>
<organism evidence="13">
    <name type="scientific">Caldithrix abyssi</name>
    <dbReference type="NCBI Taxonomy" id="187145"/>
    <lineage>
        <taxon>Bacteria</taxon>
        <taxon>Pseudomonadati</taxon>
        <taxon>Calditrichota</taxon>
        <taxon>Calditrichia</taxon>
        <taxon>Calditrichales</taxon>
        <taxon>Calditrichaceae</taxon>
        <taxon>Caldithrix</taxon>
    </lineage>
</organism>
<dbReference type="FunFam" id="3.30.1360.40:FF:000002">
    <property type="entry name" value="DNA gyrase subunit A"/>
    <property type="match status" value="1"/>
</dbReference>
<dbReference type="SUPFAM" id="SSF56719">
    <property type="entry name" value="Type II DNA topoisomerase"/>
    <property type="match status" value="1"/>
</dbReference>
<dbReference type="GO" id="GO:0003918">
    <property type="term" value="F:DNA topoisomerase type II (double strand cut, ATP-hydrolyzing) activity"/>
    <property type="evidence" value="ECO:0007669"/>
    <property type="project" value="UniProtKB-EC"/>
</dbReference>
<comment type="catalytic activity">
    <reaction evidence="1">
        <text>ATP-dependent breakage, passage and rejoining of double-stranded DNA.</text>
        <dbReference type="EC" id="5.6.2.2"/>
    </reaction>
</comment>
<comment type="caution">
    <text evidence="13">The sequence shown here is derived from an EMBL/GenBank/DDBJ whole genome shotgun (WGS) entry which is preliminary data.</text>
</comment>
<evidence type="ECO:0000256" key="1">
    <source>
        <dbReference type="ARBA" id="ARBA00000185"/>
    </source>
</evidence>
<evidence type="ECO:0000256" key="9">
    <source>
        <dbReference type="ARBA" id="ARBA00023235"/>
    </source>
</evidence>
<keyword evidence="7" id="KW-0799">Topoisomerase</keyword>
<keyword evidence="5" id="KW-0547">Nucleotide-binding</keyword>
<dbReference type="AlphaFoldDB" id="A0A7V5RND5"/>
<evidence type="ECO:0000256" key="4">
    <source>
        <dbReference type="ARBA" id="ARBA00022490"/>
    </source>
</evidence>
<dbReference type="GO" id="GO:0006265">
    <property type="term" value="P:DNA topological change"/>
    <property type="evidence" value="ECO:0007669"/>
    <property type="project" value="InterPro"/>
</dbReference>
<keyword evidence="4" id="KW-0963">Cytoplasm</keyword>
<evidence type="ECO:0000256" key="6">
    <source>
        <dbReference type="ARBA" id="ARBA00022840"/>
    </source>
</evidence>
<gene>
    <name evidence="13" type="ORF">ENJ15_02020</name>
</gene>
<keyword evidence="6" id="KW-0067">ATP-binding</keyword>
<dbReference type="InterPro" id="IPR035516">
    <property type="entry name" value="Gyrase/topoIV_suA_C"/>
</dbReference>
<dbReference type="Proteomes" id="UP000885771">
    <property type="component" value="Unassembled WGS sequence"/>
</dbReference>
<dbReference type="Gene3D" id="2.120.10.90">
    <property type="entry name" value="DNA gyrase/topoisomerase IV, subunit A, C-terminal"/>
    <property type="match status" value="1"/>
</dbReference>
<feature type="non-terminal residue" evidence="13">
    <location>
        <position position="1"/>
    </location>
</feature>
<dbReference type="GO" id="GO:0005737">
    <property type="term" value="C:cytoplasm"/>
    <property type="evidence" value="ECO:0007669"/>
    <property type="project" value="TreeGrafter"/>
</dbReference>
<dbReference type="Gene3D" id="3.30.1360.40">
    <property type="match status" value="1"/>
</dbReference>
<dbReference type="InterPro" id="IPR013758">
    <property type="entry name" value="Topo_IIA_A/C_ab"/>
</dbReference>
<dbReference type="Pfam" id="PF00521">
    <property type="entry name" value="DNA_topoisoIV"/>
    <property type="match status" value="1"/>
</dbReference>
<reference evidence="13" key="1">
    <citation type="journal article" date="2020" name="mSystems">
        <title>Genome- and Community-Level Interaction Insights into Carbon Utilization and Element Cycling Functions of Hydrothermarchaeota in Hydrothermal Sediment.</title>
        <authorList>
            <person name="Zhou Z."/>
            <person name="Liu Y."/>
            <person name="Xu W."/>
            <person name="Pan J."/>
            <person name="Luo Z.H."/>
            <person name="Li M."/>
        </authorList>
    </citation>
    <scope>NUCLEOTIDE SEQUENCE [LARGE SCALE GENOMIC DNA]</scope>
    <source>
        <strain evidence="13">HyVt-460</strain>
    </source>
</reference>
<evidence type="ECO:0000313" key="13">
    <source>
        <dbReference type="EMBL" id="HHM01761.1"/>
    </source>
</evidence>
<comment type="similarity">
    <text evidence="2">Belongs to the type II topoisomerase GyrA/ParC subunit family.</text>
</comment>
<sequence length="577" mass="65690">VEIEELKNGKSRIIVKEIPYQVNKLNLINKIVELVKDKRIEGIADLRDESDRDGMRMVIEIKRDFDPEAVLNLLYKYTQMQVTFGIILLALVNGRPQVLNLKQIITHFIDHRIDVIVRRTKYDLENAEKRAHILEGLRIAIDNIDEIIELIKSSKSPDHARERLIERFGLSEAQAKAILDMRLQRLTGLERDKIEKEYQELLVLIKDLREILASKERQLSIVVTELDEVVDKYADERRTEIVLNYEEISMEDLITEEETVVTISHGGFIKRFSASAYKTQNRGGRGVSGAKTKDDDFIEPLFTASTHDYILFFTDRGRCYWLKVYAIPQSGKNSRGRPVINLIEIEKGEKIQTFITIKNFDRDGYIAMATQQGIIKKTELRAFSRPRRNGIIAVNIRENDKLINAEVTTGKDHIVVITRNGKSIRFDENDVRSMGRNSTGVKAITLKGDDRVIAMTLADDEKTLLTVAENGYGKRTPLPEYRLQHRGGSGIIAMKVSEKTGKLVSAISVDENQDLMIITTKGVVIRQRVKQVSVIGRSTQGVKVIRLDKNDTVSDIALLEAFDEENGEEESSESPQE</sequence>
<evidence type="ECO:0000259" key="12">
    <source>
        <dbReference type="PROSITE" id="PS52040"/>
    </source>
</evidence>
<proteinExistence type="inferred from homology"/>
<dbReference type="InterPro" id="IPR002205">
    <property type="entry name" value="Topo_IIA_dom_A"/>
</dbReference>
<dbReference type="PANTHER" id="PTHR43493">
    <property type="entry name" value="DNA GYRASE/TOPOISOMERASE SUBUNIT A"/>
    <property type="match status" value="1"/>
</dbReference>
<comment type="caution">
    <text evidence="10">Lacks conserved residue(s) required for the propagation of feature annotation.</text>
</comment>
<dbReference type="Pfam" id="PF03989">
    <property type="entry name" value="DNA_gyraseA_C"/>
    <property type="match status" value="6"/>
</dbReference>
<evidence type="ECO:0000256" key="11">
    <source>
        <dbReference type="SAM" id="Coils"/>
    </source>
</evidence>
<evidence type="ECO:0000256" key="10">
    <source>
        <dbReference type="PROSITE-ProRule" id="PRU01384"/>
    </source>
</evidence>
<dbReference type="PANTHER" id="PTHR43493:SF5">
    <property type="entry name" value="DNA GYRASE SUBUNIT A, CHLOROPLASTIC_MITOCHONDRIAL"/>
    <property type="match status" value="1"/>
</dbReference>
<dbReference type="Gene3D" id="3.90.199.10">
    <property type="entry name" value="Topoisomerase II, domain 5"/>
    <property type="match status" value="1"/>
</dbReference>
<dbReference type="InterPro" id="IPR050220">
    <property type="entry name" value="Type_II_DNA_Topoisomerases"/>
</dbReference>
<dbReference type="SUPFAM" id="SSF101904">
    <property type="entry name" value="GyrA/ParC C-terminal domain-like"/>
    <property type="match status" value="1"/>
</dbReference>
<dbReference type="Gene3D" id="1.10.268.10">
    <property type="entry name" value="Topoisomerase, domain 3"/>
    <property type="match status" value="1"/>
</dbReference>
<dbReference type="FunFam" id="1.10.268.10:FF:000001">
    <property type="entry name" value="DNA gyrase subunit A"/>
    <property type="match status" value="1"/>
</dbReference>
<dbReference type="InterPro" id="IPR006691">
    <property type="entry name" value="GyrA/parC_rep"/>
</dbReference>
<feature type="domain" description="Topo IIA-type catalytic" evidence="12">
    <location>
        <begin position="1"/>
        <end position="253"/>
    </location>
</feature>
<feature type="coiled-coil region" evidence="11">
    <location>
        <begin position="191"/>
        <end position="218"/>
    </location>
</feature>
<evidence type="ECO:0000256" key="7">
    <source>
        <dbReference type="ARBA" id="ARBA00023029"/>
    </source>
</evidence>
<dbReference type="EMBL" id="DRLI01000073">
    <property type="protein sequence ID" value="HHM01761.1"/>
    <property type="molecule type" value="Genomic_DNA"/>
</dbReference>
<evidence type="ECO:0000256" key="2">
    <source>
        <dbReference type="ARBA" id="ARBA00008263"/>
    </source>
</evidence>
<dbReference type="GO" id="GO:0005524">
    <property type="term" value="F:ATP binding"/>
    <property type="evidence" value="ECO:0007669"/>
    <property type="project" value="UniProtKB-KW"/>
</dbReference>
<dbReference type="GO" id="GO:0009330">
    <property type="term" value="C:DNA topoisomerase type II (double strand cut, ATP-hydrolyzing) complex"/>
    <property type="evidence" value="ECO:0007669"/>
    <property type="project" value="TreeGrafter"/>
</dbReference>
<evidence type="ECO:0000256" key="3">
    <source>
        <dbReference type="ARBA" id="ARBA00012895"/>
    </source>
</evidence>
<keyword evidence="11" id="KW-0175">Coiled coil</keyword>
<protein>
    <recommendedName>
        <fullName evidence="3">DNA topoisomerase (ATP-hydrolyzing)</fullName>
        <ecNumber evidence="3">5.6.2.2</ecNumber>
    </recommendedName>
</protein>
<dbReference type="EC" id="5.6.2.2" evidence="3"/>
<dbReference type="InterPro" id="IPR013760">
    <property type="entry name" value="Topo_IIA-like_dom_sf"/>
</dbReference>
<accession>A0A7V5RND5</accession>
<evidence type="ECO:0000256" key="5">
    <source>
        <dbReference type="ARBA" id="ARBA00022741"/>
    </source>
</evidence>
<name>A0A7V5RND5_CALAY</name>
<keyword evidence="8 10" id="KW-0238">DNA-binding</keyword>
<dbReference type="InterPro" id="IPR013757">
    <property type="entry name" value="Topo_IIA_A_a_sf"/>
</dbReference>
<dbReference type="PROSITE" id="PS52040">
    <property type="entry name" value="TOPO_IIA"/>
    <property type="match status" value="1"/>
</dbReference>